<accession>A0A927MLE5</accession>
<proteinExistence type="predicted"/>
<keyword evidence="2" id="KW-1185">Reference proteome</keyword>
<dbReference type="EMBL" id="JADBEL010000039">
    <property type="protein sequence ID" value="MBE1556864.1"/>
    <property type="molecule type" value="Genomic_DNA"/>
</dbReference>
<protein>
    <submittedName>
        <fullName evidence="1">Uncharacterized protein</fullName>
    </submittedName>
</protein>
<evidence type="ECO:0000313" key="1">
    <source>
        <dbReference type="EMBL" id="MBE1556864.1"/>
    </source>
</evidence>
<reference evidence="1" key="1">
    <citation type="submission" date="2020-10" db="EMBL/GenBank/DDBJ databases">
        <title>Genomic Encyclopedia of Type Strains, Phase IV (KMG-IV): sequencing the most valuable type-strain genomes for metagenomic binning, comparative biology and taxonomic classification.</title>
        <authorList>
            <person name="Goeker M."/>
        </authorList>
    </citation>
    <scope>NUCLEOTIDE SEQUENCE</scope>
    <source>
        <strain evidence="1">DSM 13886</strain>
    </source>
</reference>
<sequence>MIRISLVLASVNNNNFTIWGNQLKKRMIGLIVILNRLR</sequence>
<comment type="caution">
    <text evidence="1">The sequence shown here is derived from an EMBL/GenBank/DDBJ whole genome shotgun (WGS) entry which is preliminary data.</text>
</comment>
<dbReference type="Proteomes" id="UP000658225">
    <property type="component" value="Unassembled WGS sequence"/>
</dbReference>
<organism evidence="1 2">
    <name type="scientific">Sporosarcina limicola</name>
    <dbReference type="NCBI Taxonomy" id="34101"/>
    <lineage>
        <taxon>Bacteria</taxon>
        <taxon>Bacillati</taxon>
        <taxon>Bacillota</taxon>
        <taxon>Bacilli</taxon>
        <taxon>Bacillales</taxon>
        <taxon>Caryophanaceae</taxon>
        <taxon>Sporosarcina</taxon>
    </lineage>
</organism>
<gene>
    <name evidence="1" type="ORF">H4683_003990</name>
</gene>
<name>A0A927MLE5_9BACL</name>
<evidence type="ECO:0000313" key="2">
    <source>
        <dbReference type="Proteomes" id="UP000658225"/>
    </source>
</evidence>
<dbReference type="AlphaFoldDB" id="A0A927MLE5"/>